<name>F8P0K1_SERL9</name>
<reference evidence="1" key="1">
    <citation type="submission" date="2011-04" db="EMBL/GenBank/DDBJ databases">
        <title>Evolution of plant cell wall degrading machinery underlies the functional diversity of forest fungi.</title>
        <authorList>
            <consortium name="US DOE Joint Genome Institute (JGI-PGF)"/>
            <person name="Eastwood D.C."/>
            <person name="Floudas D."/>
            <person name="Binder M."/>
            <person name="Majcherczyk A."/>
            <person name="Schneider P."/>
            <person name="Aerts A."/>
            <person name="Asiegbu F.O."/>
            <person name="Baker S.E."/>
            <person name="Barry K."/>
            <person name="Bendiksby M."/>
            <person name="Blumentritt M."/>
            <person name="Coutinho P.M."/>
            <person name="Cullen D."/>
            <person name="Cullen D."/>
            <person name="Gathman A."/>
            <person name="Goodell B."/>
            <person name="Henrissat B."/>
            <person name="Ihrmark K."/>
            <person name="Kauserud H."/>
            <person name="Kohler A."/>
            <person name="LaButti K."/>
            <person name="Lapidus A."/>
            <person name="Lavin J.L."/>
            <person name="Lee Y.-H."/>
            <person name="Lindquist E."/>
            <person name="Lilly W."/>
            <person name="Lucas S."/>
            <person name="Morin E."/>
            <person name="Murat C."/>
            <person name="Oguiza J.A."/>
            <person name="Park J."/>
            <person name="Pisabarro A.G."/>
            <person name="Riley R."/>
            <person name="Rosling A."/>
            <person name="Salamov A."/>
            <person name="Schmidt O."/>
            <person name="Schmutz J."/>
            <person name="Skrede I."/>
            <person name="Stenlid J."/>
            <person name="Wiebenga A."/>
            <person name="Xie X."/>
            <person name="Kues U."/>
            <person name="Hibbett D.S."/>
            <person name="Hoffmeister D."/>
            <person name="Hogberg N."/>
            <person name="Martin F."/>
            <person name="Grigoriev I.V."/>
            <person name="Watkinson S.C."/>
        </authorList>
    </citation>
    <scope>NUCLEOTIDE SEQUENCE</scope>
    <source>
        <strain evidence="1">S7.9</strain>
    </source>
</reference>
<accession>F8P0K1</accession>
<dbReference type="AlphaFoldDB" id="F8P0K1"/>
<gene>
    <name evidence="1" type="ORF">SERLADRAFT_470993</name>
</gene>
<organism>
    <name type="scientific">Serpula lacrymans var. lacrymans (strain S7.9)</name>
    <name type="common">Dry rot fungus</name>
    <dbReference type="NCBI Taxonomy" id="578457"/>
    <lineage>
        <taxon>Eukaryota</taxon>
        <taxon>Fungi</taxon>
        <taxon>Dikarya</taxon>
        <taxon>Basidiomycota</taxon>
        <taxon>Agaricomycotina</taxon>
        <taxon>Agaricomycetes</taxon>
        <taxon>Agaricomycetidae</taxon>
        <taxon>Boletales</taxon>
        <taxon>Coniophorineae</taxon>
        <taxon>Serpulaceae</taxon>
        <taxon>Serpula</taxon>
    </lineage>
</organism>
<evidence type="ECO:0000313" key="1">
    <source>
        <dbReference type="EMBL" id="EGO22685.1"/>
    </source>
</evidence>
<sequence>MNVDPFTILHMRTSHKSSLPEVLMDYVWAQECFDSSAQYPDVTQVSGSSLKASSQADDTLKKGAIFREMAYSGRRASYYLLLRLLLSRLPVVVRTMVLGLVDFPYGGYTHSSIWQQNRDRLLIILS</sequence>
<dbReference type="KEGG" id="sla:SERLADRAFT_470993"/>
<proteinExistence type="predicted"/>
<dbReference type="GeneID" id="18819856"/>
<dbReference type="Proteomes" id="UP000008064">
    <property type="component" value="Unassembled WGS sequence"/>
</dbReference>
<dbReference type="RefSeq" id="XP_007319925.1">
    <property type="nucleotide sequence ID" value="XM_007319863.1"/>
</dbReference>
<dbReference type="EMBL" id="GL945436">
    <property type="protein sequence ID" value="EGO22685.1"/>
    <property type="molecule type" value="Genomic_DNA"/>
</dbReference>
<dbReference type="HOGENOM" id="CLU_2098309_0_0_1"/>
<protein>
    <submittedName>
        <fullName evidence="1">Uncharacterized protein</fullName>
    </submittedName>
</protein>